<protein>
    <submittedName>
        <fullName evidence="2">Uncharacterized protein</fullName>
    </submittedName>
</protein>
<evidence type="ECO:0000313" key="3">
    <source>
        <dbReference type="Proteomes" id="UP000053660"/>
    </source>
</evidence>
<organism evidence="2 3">
    <name type="scientific">Oesophagostomum dentatum</name>
    <name type="common">Nodular worm</name>
    <dbReference type="NCBI Taxonomy" id="61180"/>
    <lineage>
        <taxon>Eukaryota</taxon>
        <taxon>Metazoa</taxon>
        <taxon>Ecdysozoa</taxon>
        <taxon>Nematoda</taxon>
        <taxon>Chromadorea</taxon>
        <taxon>Rhabditida</taxon>
        <taxon>Rhabditina</taxon>
        <taxon>Rhabditomorpha</taxon>
        <taxon>Strongyloidea</taxon>
        <taxon>Strongylidae</taxon>
        <taxon>Oesophagostomum</taxon>
    </lineage>
</organism>
<dbReference type="AlphaFoldDB" id="A0A0B1T236"/>
<feature type="non-terminal residue" evidence="2">
    <location>
        <position position="86"/>
    </location>
</feature>
<accession>A0A0B1T236</accession>
<evidence type="ECO:0000313" key="2">
    <source>
        <dbReference type="EMBL" id="KHJ89470.1"/>
    </source>
</evidence>
<gene>
    <name evidence="2" type="ORF">OESDEN_10705</name>
</gene>
<reference evidence="2 3" key="1">
    <citation type="submission" date="2014-03" db="EMBL/GenBank/DDBJ databases">
        <title>Draft genome of the hookworm Oesophagostomum dentatum.</title>
        <authorList>
            <person name="Mitreva M."/>
        </authorList>
    </citation>
    <scope>NUCLEOTIDE SEQUENCE [LARGE SCALE GENOMIC DNA]</scope>
    <source>
        <strain evidence="2 3">OD-Hann</strain>
    </source>
</reference>
<dbReference type="Proteomes" id="UP000053660">
    <property type="component" value="Unassembled WGS sequence"/>
</dbReference>
<evidence type="ECO:0000256" key="1">
    <source>
        <dbReference type="SAM" id="MobiDB-lite"/>
    </source>
</evidence>
<sequence>MDYTFPLAFLIKKSLDIRDVKSRTKADSKQRKAPGFIGLTLPVNNPSVNLLATPKNMSHPKARERTTYTPHRGAVGTFVDTTKLSD</sequence>
<proteinExistence type="predicted"/>
<dbReference type="OrthoDB" id="5869766at2759"/>
<keyword evidence="3" id="KW-1185">Reference proteome</keyword>
<dbReference type="EMBL" id="KN554175">
    <property type="protein sequence ID" value="KHJ89470.1"/>
    <property type="molecule type" value="Genomic_DNA"/>
</dbReference>
<name>A0A0B1T236_OESDE</name>
<feature type="region of interest" description="Disordered" evidence="1">
    <location>
        <begin position="51"/>
        <end position="73"/>
    </location>
</feature>